<dbReference type="PANTHER" id="PTHR36113">
    <property type="entry name" value="LYASE, PUTATIVE-RELATED-RELATED"/>
    <property type="match status" value="1"/>
</dbReference>
<accession>A0A7M4DGJ2</accession>
<dbReference type="Gene3D" id="3.10.180.10">
    <property type="entry name" value="2,3-Dihydroxybiphenyl 1,2-Dioxygenase, domain 1"/>
    <property type="match status" value="1"/>
</dbReference>
<protein>
    <recommendedName>
        <fullName evidence="1">VOC domain-containing protein</fullName>
    </recommendedName>
</protein>
<keyword evidence="3" id="KW-1185">Reference proteome</keyword>
<dbReference type="SUPFAM" id="SSF54593">
    <property type="entry name" value="Glyoxalase/Bleomycin resistance protein/Dihydroxybiphenyl dioxygenase"/>
    <property type="match status" value="1"/>
</dbReference>
<evidence type="ECO:0000259" key="1">
    <source>
        <dbReference type="PROSITE" id="PS51819"/>
    </source>
</evidence>
<evidence type="ECO:0000313" key="3">
    <source>
        <dbReference type="Proteomes" id="UP000419743"/>
    </source>
</evidence>
<name>A0A7M4DGJ2_9MICO</name>
<dbReference type="PANTHER" id="PTHR36113:SF6">
    <property type="entry name" value="FOSFOMYCIN RESISTANCE PROTEIN FOSX"/>
    <property type="match status" value="1"/>
</dbReference>
<dbReference type="Pfam" id="PF13669">
    <property type="entry name" value="Glyoxalase_4"/>
    <property type="match status" value="1"/>
</dbReference>
<proteinExistence type="predicted"/>
<dbReference type="AlphaFoldDB" id="A0A7M4DGJ2"/>
<dbReference type="InterPro" id="IPR029068">
    <property type="entry name" value="Glyas_Bleomycin-R_OHBP_Dase"/>
</dbReference>
<dbReference type="Proteomes" id="UP000419743">
    <property type="component" value="Unassembled WGS sequence"/>
</dbReference>
<dbReference type="InterPro" id="IPR051332">
    <property type="entry name" value="Fosfomycin_Res_Enzymes"/>
</dbReference>
<dbReference type="EMBL" id="CACRYJ010000017">
    <property type="protein sequence ID" value="VZO36035.1"/>
    <property type="molecule type" value="Genomic_DNA"/>
</dbReference>
<dbReference type="InterPro" id="IPR037523">
    <property type="entry name" value="VOC_core"/>
</dbReference>
<comment type="caution">
    <text evidence="2">The sequence shown here is derived from an EMBL/GenBank/DDBJ whole genome shotgun (WGS) entry which is preliminary data.</text>
</comment>
<reference evidence="2 3" key="1">
    <citation type="submission" date="2019-11" db="EMBL/GenBank/DDBJ databases">
        <authorList>
            <person name="Criscuolo A."/>
        </authorList>
    </citation>
    <scope>NUCLEOTIDE SEQUENCE [LARGE SCALE GENOMIC DNA]</scope>
    <source>
        <strain evidence="2">CIP111667</strain>
    </source>
</reference>
<feature type="domain" description="VOC" evidence="1">
    <location>
        <begin position="28"/>
        <end position="153"/>
    </location>
</feature>
<dbReference type="PROSITE" id="PS51819">
    <property type="entry name" value="VOC"/>
    <property type="match status" value="1"/>
</dbReference>
<evidence type="ECO:0000313" key="2">
    <source>
        <dbReference type="EMBL" id="VZO36035.1"/>
    </source>
</evidence>
<organism evidence="2 3">
    <name type="scientific">Occultella aeris</name>
    <dbReference type="NCBI Taxonomy" id="2761496"/>
    <lineage>
        <taxon>Bacteria</taxon>
        <taxon>Bacillati</taxon>
        <taxon>Actinomycetota</taxon>
        <taxon>Actinomycetes</taxon>
        <taxon>Micrococcales</taxon>
        <taxon>Ruaniaceae</taxon>
        <taxon>Occultella</taxon>
    </lineage>
</organism>
<gene>
    <name evidence="2" type="ORF">HALOF300_01239</name>
</gene>
<sequence>MKLIAADAPACPFTSASGLPGRLAGMPGLHHVELWIADLEQARTEWGWLLARVGFALDGDWSGGQTWTAGGAYLTFTTSPNLTSAVHDRRSPGLNHLAFKAGARAAVDAIMADAPEHGWRPLYQERYPHAGGPDHYAGWLENSAGFKAEIVADAS</sequence>